<organism evidence="3 4">
    <name type="scientific">Aldrovandia affinis</name>
    <dbReference type="NCBI Taxonomy" id="143900"/>
    <lineage>
        <taxon>Eukaryota</taxon>
        <taxon>Metazoa</taxon>
        <taxon>Chordata</taxon>
        <taxon>Craniata</taxon>
        <taxon>Vertebrata</taxon>
        <taxon>Euteleostomi</taxon>
        <taxon>Actinopterygii</taxon>
        <taxon>Neopterygii</taxon>
        <taxon>Teleostei</taxon>
        <taxon>Notacanthiformes</taxon>
        <taxon>Halosauridae</taxon>
        <taxon>Aldrovandia</taxon>
    </lineage>
</organism>
<gene>
    <name evidence="3" type="ORF">AAFF_G00033050</name>
</gene>
<evidence type="ECO:0000313" key="3">
    <source>
        <dbReference type="EMBL" id="KAJ8395320.1"/>
    </source>
</evidence>
<feature type="region of interest" description="Disordered" evidence="2">
    <location>
        <begin position="128"/>
        <end position="160"/>
    </location>
</feature>
<proteinExistence type="predicted"/>
<sequence>MELAADCTKMLSIKAMTVNNELPCDITKQHPRKRESEGRAGDGEDETEDQYSITSIKSSLVEKLQRTVSRSDDKPGEELALQSLLVSPHPEDGLGDMGHSTLESIRELDEHSSELRRSPGDGAVKVREGVADTRSPLSSVERNGGAGDSLGDGNSLSGGGFASTYRSAITRDESAELDSKMAELLKHQQDTSDDDHLLVESLKILSGIHGKHEGNGSCSGSRDYHEVEGCNSLTEISQPDRGGRVESSLGNDLDTSATSLQELQDLKLKHQVHHTEINHLCTEMWNSKQRIGELEKELGSERKKGESQAHKIQELEIEMPNSSLVAVLTECQSKVEQLEELKHSSLQLTVQLQTAQGMTACLQRRMQCLEKAHNLKQQVVLELTEELEEARRVLQEKSAEMVHITAQLHVLQKELDKTQDNEACSTHVLANGHTSKVCTLL</sequence>
<feature type="coiled-coil region" evidence="1">
    <location>
        <begin position="380"/>
        <end position="421"/>
    </location>
</feature>
<feature type="region of interest" description="Disordered" evidence="2">
    <location>
        <begin position="233"/>
        <end position="252"/>
    </location>
</feature>
<dbReference type="AlphaFoldDB" id="A0AAD7S3G5"/>
<keyword evidence="4" id="KW-1185">Reference proteome</keyword>
<feature type="compositionally biased region" description="Gly residues" evidence="2">
    <location>
        <begin position="144"/>
        <end position="160"/>
    </location>
</feature>
<feature type="region of interest" description="Disordered" evidence="2">
    <location>
        <begin position="24"/>
        <end position="56"/>
    </location>
</feature>
<protein>
    <submittedName>
        <fullName evidence="3">Uncharacterized protein</fullName>
    </submittedName>
</protein>
<comment type="caution">
    <text evidence="3">The sequence shown here is derived from an EMBL/GenBank/DDBJ whole genome shotgun (WGS) entry which is preliminary data.</text>
</comment>
<dbReference type="EMBL" id="JAINUG010000117">
    <property type="protein sequence ID" value="KAJ8395320.1"/>
    <property type="molecule type" value="Genomic_DNA"/>
</dbReference>
<name>A0AAD7S3G5_9TELE</name>
<accession>A0AAD7S3G5</accession>
<dbReference type="Proteomes" id="UP001221898">
    <property type="component" value="Unassembled WGS sequence"/>
</dbReference>
<evidence type="ECO:0000313" key="4">
    <source>
        <dbReference type="Proteomes" id="UP001221898"/>
    </source>
</evidence>
<keyword evidence="1" id="KW-0175">Coiled coil</keyword>
<evidence type="ECO:0000256" key="1">
    <source>
        <dbReference type="SAM" id="Coils"/>
    </source>
</evidence>
<reference evidence="3" key="1">
    <citation type="journal article" date="2023" name="Science">
        <title>Genome structures resolve the early diversification of teleost fishes.</title>
        <authorList>
            <person name="Parey E."/>
            <person name="Louis A."/>
            <person name="Montfort J."/>
            <person name="Bouchez O."/>
            <person name="Roques C."/>
            <person name="Iampietro C."/>
            <person name="Lluch J."/>
            <person name="Castinel A."/>
            <person name="Donnadieu C."/>
            <person name="Desvignes T."/>
            <person name="Floi Bucao C."/>
            <person name="Jouanno E."/>
            <person name="Wen M."/>
            <person name="Mejri S."/>
            <person name="Dirks R."/>
            <person name="Jansen H."/>
            <person name="Henkel C."/>
            <person name="Chen W.J."/>
            <person name="Zahm M."/>
            <person name="Cabau C."/>
            <person name="Klopp C."/>
            <person name="Thompson A.W."/>
            <person name="Robinson-Rechavi M."/>
            <person name="Braasch I."/>
            <person name="Lecointre G."/>
            <person name="Bobe J."/>
            <person name="Postlethwait J.H."/>
            <person name="Berthelot C."/>
            <person name="Roest Crollius H."/>
            <person name="Guiguen Y."/>
        </authorList>
    </citation>
    <scope>NUCLEOTIDE SEQUENCE</scope>
    <source>
        <strain evidence="3">NC1722</strain>
    </source>
</reference>
<evidence type="ECO:0000256" key="2">
    <source>
        <dbReference type="SAM" id="MobiDB-lite"/>
    </source>
</evidence>